<evidence type="ECO:0000313" key="2">
    <source>
        <dbReference type="Proteomes" id="UP000027120"/>
    </source>
</evidence>
<dbReference type="EMBL" id="KK784898">
    <property type="protein sequence ID" value="KDO66937.1"/>
    <property type="molecule type" value="Genomic_DNA"/>
</dbReference>
<sequence>MVSWVRGKCIGRGSFGTVNVAVDRFNGDVFA</sequence>
<reference evidence="1 2" key="1">
    <citation type="submission" date="2014-04" db="EMBL/GenBank/DDBJ databases">
        <authorList>
            <consortium name="International Citrus Genome Consortium"/>
            <person name="Gmitter F."/>
            <person name="Chen C."/>
            <person name="Farmerie W."/>
            <person name="Harkins T."/>
            <person name="Desany B."/>
            <person name="Mohiuddin M."/>
            <person name="Kodira C."/>
            <person name="Borodovsky M."/>
            <person name="Lomsadze A."/>
            <person name="Burns P."/>
            <person name="Jenkins J."/>
            <person name="Prochnik S."/>
            <person name="Shu S."/>
            <person name="Chapman J."/>
            <person name="Pitluck S."/>
            <person name="Schmutz J."/>
            <person name="Rokhsar D."/>
        </authorList>
    </citation>
    <scope>NUCLEOTIDE SEQUENCE</scope>
</reference>
<dbReference type="STRING" id="2711.A0A067FU06"/>
<protein>
    <recommendedName>
        <fullName evidence="3">Protein kinase domain-containing protein</fullName>
    </recommendedName>
</protein>
<dbReference type="AlphaFoldDB" id="A0A067FU06"/>
<dbReference type="Proteomes" id="UP000027120">
    <property type="component" value="Unassembled WGS sequence"/>
</dbReference>
<gene>
    <name evidence="1" type="ORF">CISIN_1g0427462mg</name>
</gene>
<dbReference type="SUPFAM" id="SSF56112">
    <property type="entry name" value="Protein kinase-like (PK-like)"/>
    <property type="match status" value="1"/>
</dbReference>
<name>A0A067FU06_CITSI</name>
<evidence type="ECO:0008006" key="3">
    <source>
        <dbReference type="Google" id="ProtNLM"/>
    </source>
</evidence>
<organism evidence="1 2">
    <name type="scientific">Citrus sinensis</name>
    <name type="common">Sweet orange</name>
    <name type="synonym">Citrus aurantium var. sinensis</name>
    <dbReference type="NCBI Taxonomy" id="2711"/>
    <lineage>
        <taxon>Eukaryota</taxon>
        <taxon>Viridiplantae</taxon>
        <taxon>Streptophyta</taxon>
        <taxon>Embryophyta</taxon>
        <taxon>Tracheophyta</taxon>
        <taxon>Spermatophyta</taxon>
        <taxon>Magnoliopsida</taxon>
        <taxon>eudicotyledons</taxon>
        <taxon>Gunneridae</taxon>
        <taxon>Pentapetalae</taxon>
        <taxon>rosids</taxon>
        <taxon>malvids</taxon>
        <taxon>Sapindales</taxon>
        <taxon>Rutaceae</taxon>
        <taxon>Aurantioideae</taxon>
        <taxon>Citrus</taxon>
    </lineage>
</organism>
<accession>A0A067FU06</accession>
<feature type="non-terminal residue" evidence="1">
    <location>
        <position position="31"/>
    </location>
</feature>
<evidence type="ECO:0000313" key="1">
    <source>
        <dbReference type="EMBL" id="KDO66937.1"/>
    </source>
</evidence>
<proteinExistence type="predicted"/>
<dbReference type="InterPro" id="IPR011009">
    <property type="entry name" value="Kinase-like_dom_sf"/>
</dbReference>
<keyword evidence="2" id="KW-1185">Reference proteome</keyword>